<keyword evidence="2 12" id="KW-1003">Cell membrane</keyword>
<dbReference type="Proteomes" id="UP000637002">
    <property type="component" value="Unassembled WGS sequence"/>
</dbReference>
<keyword evidence="12" id="KW-0813">Transport</keyword>
<keyword evidence="8 12" id="KW-0472">Membrane</keyword>
<comment type="subcellular location">
    <subcellularLocation>
        <location evidence="1 12">Cell membrane</location>
        <topology evidence="1 12">Multi-pass membrane protein</topology>
    </subcellularLocation>
</comment>
<protein>
    <recommendedName>
        <fullName evidence="12">Fluoride-specific ion channel FluC</fullName>
    </recommendedName>
</protein>
<evidence type="ECO:0000256" key="3">
    <source>
        <dbReference type="ARBA" id="ARBA00022519"/>
    </source>
</evidence>
<dbReference type="InterPro" id="IPR003691">
    <property type="entry name" value="FluC"/>
</dbReference>
<dbReference type="AlphaFoldDB" id="A0A916XAI9"/>
<comment type="catalytic activity">
    <reaction evidence="11">
        <text>fluoride(in) = fluoride(out)</text>
        <dbReference type="Rhea" id="RHEA:76159"/>
        <dbReference type="ChEBI" id="CHEBI:17051"/>
    </reaction>
    <physiologicalReaction direction="left-to-right" evidence="11">
        <dbReference type="Rhea" id="RHEA:76160"/>
    </physiologicalReaction>
</comment>
<reference evidence="13" key="2">
    <citation type="submission" date="2020-09" db="EMBL/GenBank/DDBJ databases">
        <authorList>
            <person name="Sun Q."/>
            <person name="Zhou Y."/>
        </authorList>
    </citation>
    <scope>NUCLEOTIDE SEQUENCE</scope>
    <source>
        <strain evidence="13">CGMCC 1.12919</strain>
    </source>
</reference>
<keyword evidence="14" id="KW-1185">Reference proteome</keyword>
<evidence type="ECO:0000256" key="11">
    <source>
        <dbReference type="ARBA" id="ARBA00035585"/>
    </source>
</evidence>
<dbReference type="Pfam" id="PF02537">
    <property type="entry name" value="CRCB"/>
    <property type="match status" value="1"/>
</dbReference>
<evidence type="ECO:0000313" key="13">
    <source>
        <dbReference type="EMBL" id="GGC57592.1"/>
    </source>
</evidence>
<name>A0A916XAI9_9HYPH</name>
<dbReference type="NCBIfam" id="NF010821">
    <property type="entry name" value="PRK14225.1"/>
    <property type="match status" value="1"/>
</dbReference>
<keyword evidence="5 12" id="KW-1133">Transmembrane helix</keyword>
<evidence type="ECO:0000256" key="4">
    <source>
        <dbReference type="ARBA" id="ARBA00022692"/>
    </source>
</evidence>
<feature type="binding site" evidence="12">
    <location>
        <position position="87"/>
    </location>
    <ligand>
        <name>Na(+)</name>
        <dbReference type="ChEBI" id="CHEBI:29101"/>
        <note>structural</note>
    </ligand>
</feature>
<keyword evidence="9 12" id="KW-0407">Ion channel</keyword>
<feature type="binding site" evidence="12">
    <location>
        <position position="90"/>
    </location>
    <ligand>
        <name>Na(+)</name>
        <dbReference type="ChEBI" id="CHEBI:29101"/>
        <note>structural</note>
    </ligand>
</feature>
<evidence type="ECO:0000256" key="1">
    <source>
        <dbReference type="ARBA" id="ARBA00004651"/>
    </source>
</evidence>
<reference evidence="13" key="1">
    <citation type="journal article" date="2014" name="Int. J. Syst. Evol. Microbiol.">
        <title>Complete genome sequence of Corynebacterium casei LMG S-19264T (=DSM 44701T), isolated from a smear-ripened cheese.</title>
        <authorList>
            <consortium name="US DOE Joint Genome Institute (JGI-PGF)"/>
            <person name="Walter F."/>
            <person name="Albersmeier A."/>
            <person name="Kalinowski J."/>
            <person name="Ruckert C."/>
        </authorList>
    </citation>
    <scope>NUCLEOTIDE SEQUENCE</scope>
    <source>
        <strain evidence="13">CGMCC 1.12919</strain>
    </source>
</reference>
<accession>A0A916XAI9</accession>
<evidence type="ECO:0000256" key="7">
    <source>
        <dbReference type="ARBA" id="ARBA00023065"/>
    </source>
</evidence>
<feature type="transmembrane region" description="Helical" evidence="12">
    <location>
        <begin position="43"/>
        <end position="64"/>
    </location>
</feature>
<keyword evidence="3" id="KW-0997">Cell inner membrane</keyword>
<evidence type="ECO:0000256" key="5">
    <source>
        <dbReference type="ARBA" id="ARBA00022989"/>
    </source>
</evidence>
<organism evidence="13 14">
    <name type="scientific">Chelatococcus reniformis</name>
    <dbReference type="NCBI Taxonomy" id="1494448"/>
    <lineage>
        <taxon>Bacteria</taxon>
        <taxon>Pseudomonadati</taxon>
        <taxon>Pseudomonadota</taxon>
        <taxon>Alphaproteobacteria</taxon>
        <taxon>Hyphomicrobiales</taxon>
        <taxon>Chelatococcaceae</taxon>
        <taxon>Chelatococcus</taxon>
    </lineage>
</organism>
<dbReference type="HAMAP" id="MF_00454">
    <property type="entry name" value="FluC"/>
    <property type="match status" value="1"/>
</dbReference>
<keyword evidence="12" id="KW-0479">Metal-binding</keyword>
<sequence>MQTVDKRDAALRLYLAVGCGAAIGSLLRFLAGVVIVSTLGQSALLATGFVNVVGSFVIMLFATLTGPDGRLSVGPAGRQFVIGGLCGGFTTFSAMSLDAFILLLDGDLPLAAIYLATVILASLAAALLGHGLAARLNN</sequence>
<keyword evidence="7 12" id="KW-0406">Ion transport</keyword>
<evidence type="ECO:0000313" key="14">
    <source>
        <dbReference type="Proteomes" id="UP000637002"/>
    </source>
</evidence>
<dbReference type="GO" id="GO:0046872">
    <property type="term" value="F:metal ion binding"/>
    <property type="evidence" value="ECO:0007669"/>
    <property type="project" value="UniProtKB-KW"/>
</dbReference>
<comment type="caution">
    <text evidence="13">The sequence shown here is derived from an EMBL/GenBank/DDBJ whole genome shotgun (WGS) entry which is preliminary data.</text>
</comment>
<feature type="transmembrane region" description="Helical" evidence="12">
    <location>
        <begin position="12"/>
        <end position="37"/>
    </location>
</feature>
<feature type="transmembrane region" description="Helical" evidence="12">
    <location>
        <begin position="110"/>
        <end position="133"/>
    </location>
</feature>
<comment type="similarity">
    <text evidence="10 12">Belongs to the fluoride channel Fluc/FEX (TC 1.A.43) family.</text>
</comment>
<dbReference type="GO" id="GO:0005886">
    <property type="term" value="C:plasma membrane"/>
    <property type="evidence" value="ECO:0007669"/>
    <property type="project" value="UniProtKB-SubCell"/>
</dbReference>
<evidence type="ECO:0000256" key="12">
    <source>
        <dbReference type="HAMAP-Rule" id="MF_00454"/>
    </source>
</evidence>
<keyword evidence="6 12" id="KW-0915">Sodium</keyword>
<gene>
    <name evidence="12" type="primary">fluC</name>
    <name evidence="12" type="synonym">crcB</name>
    <name evidence="13" type="ORF">GCM10010994_15710</name>
</gene>
<proteinExistence type="inferred from homology"/>
<evidence type="ECO:0000256" key="10">
    <source>
        <dbReference type="ARBA" id="ARBA00035120"/>
    </source>
</evidence>
<dbReference type="GO" id="GO:0140114">
    <property type="term" value="P:cellular detoxification of fluoride"/>
    <property type="evidence" value="ECO:0007669"/>
    <property type="project" value="UniProtKB-UniRule"/>
</dbReference>
<dbReference type="RefSeq" id="WP_188608562.1">
    <property type="nucleotide sequence ID" value="NZ_BMGG01000002.1"/>
</dbReference>
<keyword evidence="4 12" id="KW-0812">Transmembrane</keyword>
<feature type="transmembrane region" description="Helical" evidence="12">
    <location>
        <begin position="80"/>
        <end position="104"/>
    </location>
</feature>
<dbReference type="EMBL" id="BMGG01000002">
    <property type="protein sequence ID" value="GGC57592.1"/>
    <property type="molecule type" value="Genomic_DNA"/>
</dbReference>
<evidence type="ECO:0000256" key="9">
    <source>
        <dbReference type="ARBA" id="ARBA00023303"/>
    </source>
</evidence>
<dbReference type="GO" id="GO:0062054">
    <property type="term" value="F:fluoride channel activity"/>
    <property type="evidence" value="ECO:0007669"/>
    <property type="project" value="UniProtKB-UniRule"/>
</dbReference>
<evidence type="ECO:0000256" key="6">
    <source>
        <dbReference type="ARBA" id="ARBA00023053"/>
    </source>
</evidence>
<evidence type="ECO:0000256" key="2">
    <source>
        <dbReference type="ARBA" id="ARBA00022475"/>
    </source>
</evidence>
<evidence type="ECO:0000256" key="8">
    <source>
        <dbReference type="ARBA" id="ARBA00023136"/>
    </source>
</evidence>
<comment type="activity regulation">
    <text evidence="12">Na(+) is not transported, but it plays an essential structural role and its presence is essential for fluoride channel function.</text>
</comment>
<comment type="function">
    <text evidence="12">Fluoride-specific ion channel. Important for reducing fluoride concentration in the cell, thus reducing its toxicity.</text>
</comment>